<comment type="caution">
    <text evidence="2">The sequence shown here is derived from an EMBL/GenBank/DDBJ whole genome shotgun (WGS) entry which is preliminary data.</text>
</comment>
<evidence type="ECO:0000313" key="3">
    <source>
        <dbReference type="Proteomes" id="UP000051378"/>
    </source>
</evidence>
<dbReference type="PATRIC" id="fig|1423744.4.peg.1222"/>
<dbReference type="EMBL" id="AYZL01000006">
    <property type="protein sequence ID" value="KRN04834.1"/>
    <property type="molecule type" value="Genomic_DNA"/>
</dbReference>
<dbReference type="NCBIfam" id="TIGR03949">
    <property type="entry name" value="bact_IIb_cerein"/>
    <property type="match status" value="1"/>
</dbReference>
<dbReference type="AlphaFoldDB" id="A0A0R2DL11"/>
<protein>
    <recommendedName>
        <fullName evidence="4">Class IIb bacteriocin, lactobin A/cerein 7B family</fullName>
    </recommendedName>
</protein>
<keyword evidence="1" id="KW-1133">Transmembrane helix</keyword>
<dbReference type="InterPro" id="IPR023991">
    <property type="entry name" value="Bacteriocin_IIb_lactobn/cerein"/>
</dbReference>
<evidence type="ECO:0000256" key="1">
    <source>
        <dbReference type="SAM" id="Phobius"/>
    </source>
</evidence>
<evidence type="ECO:0000313" key="2">
    <source>
        <dbReference type="EMBL" id="KRN04834.1"/>
    </source>
</evidence>
<sequence length="54" mass="5854">MKNRNGIEFELSDDKLQEINGGFWPAVLVGVGLPFAAGAIAGGFDEYARQRGNR</sequence>
<organism evidence="2 3">
    <name type="scientific">Holzapfeliella floricola DSM 23037 = JCM 16512</name>
    <dbReference type="NCBI Taxonomy" id="1423744"/>
    <lineage>
        <taxon>Bacteria</taxon>
        <taxon>Bacillati</taxon>
        <taxon>Bacillota</taxon>
        <taxon>Bacilli</taxon>
        <taxon>Lactobacillales</taxon>
        <taxon>Lactobacillaceae</taxon>
        <taxon>Holzapfeliella</taxon>
    </lineage>
</organism>
<evidence type="ECO:0008006" key="4">
    <source>
        <dbReference type="Google" id="ProtNLM"/>
    </source>
</evidence>
<keyword evidence="1" id="KW-0812">Transmembrane</keyword>
<keyword evidence="1" id="KW-0472">Membrane</keyword>
<reference evidence="2 3" key="1">
    <citation type="journal article" date="2015" name="Genome Announc.">
        <title>Expanding the biotechnology potential of lactobacilli through comparative genomics of 213 strains and associated genera.</title>
        <authorList>
            <person name="Sun Z."/>
            <person name="Harris H.M."/>
            <person name="McCann A."/>
            <person name="Guo C."/>
            <person name="Argimon S."/>
            <person name="Zhang W."/>
            <person name="Yang X."/>
            <person name="Jeffery I.B."/>
            <person name="Cooney J.C."/>
            <person name="Kagawa T.F."/>
            <person name="Liu W."/>
            <person name="Song Y."/>
            <person name="Salvetti E."/>
            <person name="Wrobel A."/>
            <person name="Rasinkangas P."/>
            <person name="Parkhill J."/>
            <person name="Rea M.C."/>
            <person name="O'Sullivan O."/>
            <person name="Ritari J."/>
            <person name="Douillard F.P."/>
            <person name="Paul Ross R."/>
            <person name="Yang R."/>
            <person name="Briner A.E."/>
            <person name="Felis G.E."/>
            <person name="de Vos W.M."/>
            <person name="Barrangou R."/>
            <person name="Klaenhammer T.R."/>
            <person name="Caufield P.W."/>
            <person name="Cui Y."/>
            <person name="Zhang H."/>
            <person name="O'Toole P.W."/>
        </authorList>
    </citation>
    <scope>NUCLEOTIDE SEQUENCE [LARGE SCALE GENOMIC DNA]</scope>
    <source>
        <strain evidence="2 3">DSM 23037</strain>
    </source>
</reference>
<keyword evidence="3" id="KW-1185">Reference proteome</keyword>
<feature type="transmembrane region" description="Helical" evidence="1">
    <location>
        <begin position="23"/>
        <end position="44"/>
    </location>
</feature>
<dbReference type="Proteomes" id="UP000051378">
    <property type="component" value="Unassembled WGS sequence"/>
</dbReference>
<accession>A0A0R2DL11</accession>
<proteinExistence type="predicted"/>
<dbReference type="RefSeq" id="WP_082618808.1">
    <property type="nucleotide sequence ID" value="NZ_AYZL01000006.1"/>
</dbReference>
<dbReference type="OrthoDB" id="9998077at2"/>
<name>A0A0R2DL11_9LACO</name>
<gene>
    <name evidence="2" type="ORF">FC86_GL001192</name>
</gene>